<dbReference type="Proteomes" id="UP000028607">
    <property type="component" value="Unassembled WGS sequence"/>
</dbReference>
<evidence type="ECO:0000313" key="2">
    <source>
        <dbReference type="Proteomes" id="UP000028607"/>
    </source>
</evidence>
<keyword evidence="2" id="KW-1185">Reference proteome</keyword>
<dbReference type="EMBL" id="AQRC01000002">
    <property type="protein sequence ID" value="KFE36454.1"/>
    <property type="molecule type" value="Genomic_DNA"/>
</dbReference>
<gene>
    <name evidence="1" type="ORF">DW2_04059</name>
</gene>
<proteinExistence type="predicted"/>
<reference evidence="1 2" key="2">
    <citation type="journal article" date="2015" name="Antonie Van Leeuwenhoek">
        <title>Thioclava indica sp. nov., isolated from surface seawater of the Indian Ocean.</title>
        <authorList>
            <person name="Liu Y."/>
            <person name="Lai Q."/>
            <person name="Du J."/>
            <person name="Xu H."/>
            <person name="Jiang L."/>
            <person name="Shao Z."/>
        </authorList>
    </citation>
    <scope>NUCLEOTIDE SEQUENCE [LARGE SCALE GENOMIC DNA]</scope>
    <source>
        <strain evidence="1 2">13D2W-2</strain>
    </source>
</reference>
<name>A0A085U0F7_9RHOB</name>
<protein>
    <submittedName>
        <fullName evidence="1">Uncharacterized protein</fullName>
    </submittedName>
</protein>
<sequence>MDRELVFEERFDAGIVPRGFRLASTVGTRHRRSLGRMAHRVVRSLPSNLWVSIGPSDFARKNLRGFFDRPHATGCPEVPPRENAA</sequence>
<reference evidence="2" key="1">
    <citation type="submission" date="2013-04" db="EMBL/GenBank/DDBJ databases">
        <title>Thioclava sp. 13D2W-2 Genome Sequencing.</title>
        <authorList>
            <person name="Lai Q."/>
            <person name="Li G."/>
            <person name="Shao Z."/>
        </authorList>
    </citation>
    <scope>NUCLEOTIDE SEQUENCE [LARGE SCALE GENOMIC DNA]</scope>
    <source>
        <strain evidence="2">13D2W-2</strain>
    </source>
</reference>
<accession>A0A085U0F7</accession>
<evidence type="ECO:0000313" key="1">
    <source>
        <dbReference type="EMBL" id="KFE36454.1"/>
    </source>
</evidence>
<dbReference type="AlphaFoldDB" id="A0A085U0F7"/>
<dbReference type="STRING" id="1317124.DW2_04059"/>
<comment type="caution">
    <text evidence="1">The sequence shown here is derived from an EMBL/GenBank/DDBJ whole genome shotgun (WGS) entry which is preliminary data.</text>
</comment>
<organism evidence="1 2">
    <name type="scientific">Thioclava atlantica</name>
    <dbReference type="NCBI Taxonomy" id="1317124"/>
    <lineage>
        <taxon>Bacteria</taxon>
        <taxon>Pseudomonadati</taxon>
        <taxon>Pseudomonadota</taxon>
        <taxon>Alphaproteobacteria</taxon>
        <taxon>Rhodobacterales</taxon>
        <taxon>Paracoccaceae</taxon>
        <taxon>Thioclava</taxon>
    </lineage>
</organism>